<proteinExistence type="predicted"/>
<feature type="modified residue" description="4-aspartylphosphate" evidence="9">
    <location>
        <position position="103"/>
    </location>
</feature>
<evidence type="ECO:0000256" key="2">
    <source>
        <dbReference type="ARBA" id="ARBA00012438"/>
    </source>
</evidence>
<feature type="domain" description="Histidine kinase" evidence="11">
    <location>
        <begin position="218"/>
        <end position="439"/>
    </location>
</feature>
<evidence type="ECO:0000256" key="3">
    <source>
        <dbReference type="ARBA" id="ARBA00022553"/>
    </source>
</evidence>
<dbReference type="InterPro" id="IPR003594">
    <property type="entry name" value="HATPase_dom"/>
</dbReference>
<accession>A0ABS6S1C5</accession>
<comment type="caution">
    <text evidence="13">The sequence shown here is derived from an EMBL/GenBank/DDBJ whole genome shotgun (WGS) entry which is preliminary data.</text>
</comment>
<keyword evidence="6 13" id="KW-0418">Kinase</keyword>
<dbReference type="SMART" id="SM00387">
    <property type="entry name" value="HATPase_c"/>
    <property type="match status" value="1"/>
</dbReference>
<evidence type="ECO:0000313" key="14">
    <source>
        <dbReference type="Proteomes" id="UP001196980"/>
    </source>
</evidence>
<dbReference type="SUPFAM" id="SSF52172">
    <property type="entry name" value="CheY-like"/>
    <property type="match status" value="1"/>
</dbReference>
<keyword evidence="5" id="KW-0547">Nucleotide-binding</keyword>
<dbReference type="Pfam" id="PF00072">
    <property type="entry name" value="Response_reg"/>
    <property type="match status" value="1"/>
</dbReference>
<keyword evidence="7" id="KW-0067">ATP-binding</keyword>
<keyword evidence="4" id="KW-0808">Transferase</keyword>
<evidence type="ECO:0000259" key="12">
    <source>
        <dbReference type="PROSITE" id="PS50110"/>
    </source>
</evidence>
<dbReference type="InterPro" id="IPR005467">
    <property type="entry name" value="His_kinase_dom"/>
</dbReference>
<evidence type="ECO:0000313" key="13">
    <source>
        <dbReference type="EMBL" id="MBV6342649.1"/>
    </source>
</evidence>
<organism evidence="13 14">
    <name type="scientific">Candidatus Magnetobacterium casense</name>
    <dbReference type="NCBI Taxonomy" id="1455061"/>
    <lineage>
        <taxon>Bacteria</taxon>
        <taxon>Pseudomonadati</taxon>
        <taxon>Nitrospirota</taxon>
        <taxon>Thermodesulfovibrionia</taxon>
        <taxon>Thermodesulfovibrionales</taxon>
        <taxon>Candidatus Magnetobacteriaceae</taxon>
        <taxon>Candidatus Magnetobacterium</taxon>
    </lineage>
</organism>
<evidence type="ECO:0000256" key="7">
    <source>
        <dbReference type="ARBA" id="ARBA00022840"/>
    </source>
</evidence>
<evidence type="ECO:0000256" key="6">
    <source>
        <dbReference type="ARBA" id="ARBA00022777"/>
    </source>
</evidence>
<sequence length="456" mass="51031">MHNEPINCLWDMPEYIPEDSEPYLFFEEDTPSQLQIDAQAGADASSWKVIIVDDEPEVHRATRATLVDFVFQERRLHFVSAFSAKEARQVIKDNANVAIIILDVVMESEQAGLSLVRYIRQELDNKHVRILIRTGQPGIAPEKSVIVDYDINGFLDKSDLTIQRFYTAIITCLRSYCDIRQLEETNVALKAEMERRIKAEKTVIEKERQAAIGLAIAQIIHGTKNILNALQGGKYIINVALADNNIELLKEGWGVTELGIARMETLTADLLNVSRTGKLQLHPGSVNDLIRDITTPFQSFQAGSVPPEVEVIAELDDTLPVFSFDYKALHTALMNLVSNATDACRDKKYADNDRARVVIRTHCRETGFAAIEVSDNGCGIREADMENIFTMFYSTKYLNGNGLGLPITKKIVQEHGGEITVSSHRGHGTTFSIELPTEKKCMGNLTMSDYRKIGIV</sequence>
<dbReference type="CDD" id="cd00156">
    <property type="entry name" value="REC"/>
    <property type="match status" value="1"/>
</dbReference>
<name>A0ABS6S1C5_9BACT</name>
<evidence type="ECO:0000259" key="11">
    <source>
        <dbReference type="PROSITE" id="PS50109"/>
    </source>
</evidence>
<feature type="coiled-coil region" evidence="10">
    <location>
        <begin position="179"/>
        <end position="210"/>
    </location>
</feature>
<evidence type="ECO:0000256" key="1">
    <source>
        <dbReference type="ARBA" id="ARBA00000085"/>
    </source>
</evidence>
<dbReference type="InterPro" id="IPR011006">
    <property type="entry name" value="CheY-like_superfamily"/>
</dbReference>
<dbReference type="Proteomes" id="UP001196980">
    <property type="component" value="Unassembled WGS sequence"/>
</dbReference>
<keyword evidence="14" id="KW-1185">Reference proteome</keyword>
<dbReference type="PRINTS" id="PR00344">
    <property type="entry name" value="BCTRLSENSOR"/>
</dbReference>
<dbReference type="RefSeq" id="WP_218253264.1">
    <property type="nucleotide sequence ID" value="NZ_JABXWD010000305.1"/>
</dbReference>
<feature type="domain" description="Response regulatory" evidence="12">
    <location>
        <begin position="48"/>
        <end position="172"/>
    </location>
</feature>
<dbReference type="Gene3D" id="3.30.565.10">
    <property type="entry name" value="Histidine kinase-like ATPase, C-terminal domain"/>
    <property type="match status" value="1"/>
</dbReference>
<keyword evidence="10" id="KW-0175">Coiled coil</keyword>
<dbReference type="SMART" id="SM00448">
    <property type="entry name" value="REC"/>
    <property type="match status" value="1"/>
</dbReference>
<dbReference type="SUPFAM" id="SSF55874">
    <property type="entry name" value="ATPase domain of HSP90 chaperone/DNA topoisomerase II/histidine kinase"/>
    <property type="match status" value="1"/>
</dbReference>
<dbReference type="InterPro" id="IPR001789">
    <property type="entry name" value="Sig_transdc_resp-reg_receiver"/>
</dbReference>
<dbReference type="CDD" id="cd00075">
    <property type="entry name" value="HATPase"/>
    <property type="match status" value="1"/>
</dbReference>
<evidence type="ECO:0000256" key="10">
    <source>
        <dbReference type="SAM" id="Coils"/>
    </source>
</evidence>
<reference evidence="13 14" key="1">
    <citation type="journal article" date="2020" name="J Geophys Res Biogeosci">
        <title>Magnetotaxis as an Adaptation to Enable Bacterial Shuttling of Microbial Sulfur and Sulfur Cycling Across Aquatic Oxic#Anoxic Interfaces.</title>
        <authorList>
            <person name="Li J."/>
            <person name="Liu P."/>
            <person name="Wang J."/>
            <person name="Roberts A.P."/>
            <person name="Pan Y."/>
        </authorList>
    </citation>
    <scope>NUCLEOTIDE SEQUENCE [LARGE SCALE GENOMIC DNA]</scope>
    <source>
        <strain evidence="13 14">MYR-1_YQ</strain>
    </source>
</reference>
<dbReference type="PANTHER" id="PTHR43065:SF10">
    <property type="entry name" value="PEROXIDE STRESS-ACTIVATED HISTIDINE KINASE MAK3"/>
    <property type="match status" value="1"/>
</dbReference>
<dbReference type="Pfam" id="PF02518">
    <property type="entry name" value="HATPase_c"/>
    <property type="match status" value="1"/>
</dbReference>
<protein>
    <recommendedName>
        <fullName evidence="2">histidine kinase</fullName>
        <ecNumber evidence="2">2.7.13.3</ecNumber>
    </recommendedName>
</protein>
<dbReference type="EC" id="2.7.13.3" evidence="2"/>
<dbReference type="EMBL" id="JABXWD010000305">
    <property type="protein sequence ID" value="MBV6342649.1"/>
    <property type="molecule type" value="Genomic_DNA"/>
</dbReference>
<evidence type="ECO:0000256" key="9">
    <source>
        <dbReference type="PROSITE-ProRule" id="PRU00169"/>
    </source>
</evidence>
<comment type="catalytic activity">
    <reaction evidence="1">
        <text>ATP + protein L-histidine = ADP + protein N-phospho-L-histidine.</text>
        <dbReference type="EC" id="2.7.13.3"/>
    </reaction>
</comment>
<dbReference type="Gene3D" id="3.40.50.2300">
    <property type="match status" value="1"/>
</dbReference>
<dbReference type="InterPro" id="IPR036890">
    <property type="entry name" value="HATPase_C_sf"/>
</dbReference>
<dbReference type="InterPro" id="IPR004358">
    <property type="entry name" value="Sig_transdc_His_kin-like_C"/>
</dbReference>
<dbReference type="PANTHER" id="PTHR43065">
    <property type="entry name" value="SENSOR HISTIDINE KINASE"/>
    <property type="match status" value="1"/>
</dbReference>
<evidence type="ECO:0000256" key="5">
    <source>
        <dbReference type="ARBA" id="ARBA00022741"/>
    </source>
</evidence>
<evidence type="ECO:0000256" key="8">
    <source>
        <dbReference type="ARBA" id="ARBA00023012"/>
    </source>
</evidence>
<keyword evidence="3 9" id="KW-0597">Phosphoprotein</keyword>
<gene>
    <name evidence="13" type="ORF">HWQ67_13760</name>
</gene>
<dbReference type="PROSITE" id="PS50110">
    <property type="entry name" value="RESPONSE_REGULATORY"/>
    <property type="match status" value="1"/>
</dbReference>
<dbReference type="PROSITE" id="PS50109">
    <property type="entry name" value="HIS_KIN"/>
    <property type="match status" value="1"/>
</dbReference>
<evidence type="ECO:0000256" key="4">
    <source>
        <dbReference type="ARBA" id="ARBA00022679"/>
    </source>
</evidence>
<keyword evidence="8" id="KW-0902">Two-component regulatory system</keyword>
<dbReference type="GO" id="GO:0016301">
    <property type="term" value="F:kinase activity"/>
    <property type="evidence" value="ECO:0007669"/>
    <property type="project" value="UniProtKB-KW"/>
</dbReference>